<protein>
    <submittedName>
        <fullName evidence="1">Uncharacterized protein</fullName>
    </submittedName>
</protein>
<keyword evidence="2" id="KW-1185">Reference proteome</keyword>
<accession>A0A8X6S210</accession>
<dbReference type="AlphaFoldDB" id="A0A8X6S210"/>
<dbReference type="Proteomes" id="UP000887159">
    <property type="component" value="Unassembled WGS sequence"/>
</dbReference>
<proteinExistence type="predicted"/>
<organism evidence="1 2">
    <name type="scientific">Trichonephila clavipes</name>
    <name type="common">Golden silk orbweaver</name>
    <name type="synonym">Nephila clavipes</name>
    <dbReference type="NCBI Taxonomy" id="2585209"/>
    <lineage>
        <taxon>Eukaryota</taxon>
        <taxon>Metazoa</taxon>
        <taxon>Ecdysozoa</taxon>
        <taxon>Arthropoda</taxon>
        <taxon>Chelicerata</taxon>
        <taxon>Arachnida</taxon>
        <taxon>Araneae</taxon>
        <taxon>Araneomorphae</taxon>
        <taxon>Entelegynae</taxon>
        <taxon>Araneoidea</taxon>
        <taxon>Nephilidae</taxon>
        <taxon>Trichonephila</taxon>
    </lineage>
</organism>
<reference evidence="1" key="1">
    <citation type="submission" date="2020-08" db="EMBL/GenBank/DDBJ databases">
        <title>Multicomponent nature underlies the extraordinary mechanical properties of spider dragline silk.</title>
        <authorList>
            <person name="Kono N."/>
            <person name="Nakamura H."/>
            <person name="Mori M."/>
            <person name="Yoshida Y."/>
            <person name="Ohtoshi R."/>
            <person name="Malay A.D."/>
            <person name="Moran D.A.P."/>
            <person name="Tomita M."/>
            <person name="Numata K."/>
            <person name="Arakawa K."/>
        </authorList>
    </citation>
    <scope>NUCLEOTIDE SEQUENCE</scope>
</reference>
<gene>
    <name evidence="1" type="ORF">TNCV_4414091</name>
</gene>
<sequence>MENALRYLEVKPTGWCSWFVAGLLYPRLRVRPRPMSVDFPDAENRQRSSRVFIRHKKDPLSVRLDRMLSGKQNS</sequence>
<name>A0A8X6S210_TRICX</name>
<evidence type="ECO:0000313" key="1">
    <source>
        <dbReference type="EMBL" id="GFY04321.1"/>
    </source>
</evidence>
<evidence type="ECO:0000313" key="2">
    <source>
        <dbReference type="Proteomes" id="UP000887159"/>
    </source>
</evidence>
<dbReference type="EMBL" id="BMAU01021244">
    <property type="protein sequence ID" value="GFY04321.1"/>
    <property type="molecule type" value="Genomic_DNA"/>
</dbReference>
<comment type="caution">
    <text evidence="1">The sequence shown here is derived from an EMBL/GenBank/DDBJ whole genome shotgun (WGS) entry which is preliminary data.</text>
</comment>